<sequence>MLMGREGIFIHFERKQMTNIFLFYFLYFFPLNNKFCV</sequence>
<dbReference type="AlphaFoldDB" id="A0AAD6PUS0"/>
<keyword evidence="2" id="KW-1185">Reference proteome</keyword>
<dbReference type="EMBL" id="JAQIZT010000017">
    <property type="protein sequence ID" value="KAJ6960969.1"/>
    <property type="molecule type" value="Genomic_DNA"/>
</dbReference>
<protein>
    <submittedName>
        <fullName evidence="1">Uncharacterized protein</fullName>
    </submittedName>
</protein>
<accession>A0AAD6PUS0</accession>
<proteinExistence type="predicted"/>
<name>A0AAD6PUS0_9ROSI</name>
<dbReference type="Proteomes" id="UP001164929">
    <property type="component" value="Chromosome 17"/>
</dbReference>
<organism evidence="1 2">
    <name type="scientific">Populus alba x Populus x berolinensis</name>
    <dbReference type="NCBI Taxonomy" id="444605"/>
    <lineage>
        <taxon>Eukaryota</taxon>
        <taxon>Viridiplantae</taxon>
        <taxon>Streptophyta</taxon>
        <taxon>Embryophyta</taxon>
        <taxon>Tracheophyta</taxon>
        <taxon>Spermatophyta</taxon>
        <taxon>Magnoliopsida</taxon>
        <taxon>eudicotyledons</taxon>
        <taxon>Gunneridae</taxon>
        <taxon>Pentapetalae</taxon>
        <taxon>rosids</taxon>
        <taxon>fabids</taxon>
        <taxon>Malpighiales</taxon>
        <taxon>Salicaceae</taxon>
        <taxon>Saliceae</taxon>
        <taxon>Populus</taxon>
    </lineage>
</organism>
<gene>
    <name evidence="1" type="ORF">NC653_038850</name>
</gene>
<comment type="caution">
    <text evidence="1">The sequence shown here is derived from an EMBL/GenBank/DDBJ whole genome shotgun (WGS) entry which is preliminary data.</text>
</comment>
<reference evidence="1" key="1">
    <citation type="journal article" date="2023" name="Mol. Ecol. Resour.">
        <title>Chromosome-level genome assembly of a triploid poplar Populus alba 'Berolinensis'.</title>
        <authorList>
            <person name="Chen S."/>
            <person name="Yu Y."/>
            <person name="Wang X."/>
            <person name="Wang S."/>
            <person name="Zhang T."/>
            <person name="Zhou Y."/>
            <person name="He R."/>
            <person name="Meng N."/>
            <person name="Wang Y."/>
            <person name="Liu W."/>
            <person name="Liu Z."/>
            <person name="Liu J."/>
            <person name="Guo Q."/>
            <person name="Huang H."/>
            <person name="Sederoff R.R."/>
            <person name="Wang G."/>
            <person name="Qu G."/>
            <person name="Chen S."/>
        </authorList>
    </citation>
    <scope>NUCLEOTIDE SEQUENCE</scope>
    <source>
        <strain evidence="1">SC-2020</strain>
    </source>
</reference>
<evidence type="ECO:0000313" key="2">
    <source>
        <dbReference type="Proteomes" id="UP001164929"/>
    </source>
</evidence>
<evidence type="ECO:0000313" key="1">
    <source>
        <dbReference type="EMBL" id="KAJ6960969.1"/>
    </source>
</evidence>